<dbReference type="EMBL" id="CP033361">
    <property type="protein sequence ID" value="QKC78421.1"/>
    <property type="molecule type" value="Genomic_DNA"/>
</dbReference>
<dbReference type="Proteomes" id="UP000503339">
    <property type="component" value="Chromosome"/>
</dbReference>
<dbReference type="KEGG" id="merd:EB233_25415"/>
<accession>A0A6M7UMB5</accession>
<dbReference type="Pfam" id="PF07486">
    <property type="entry name" value="Hydrolase_2"/>
    <property type="match status" value="1"/>
</dbReference>
<name>A0A6M7UMB5_9HYPH</name>
<evidence type="ECO:0000256" key="1">
    <source>
        <dbReference type="SAM" id="Phobius"/>
    </source>
</evidence>
<dbReference type="InterPro" id="IPR011105">
    <property type="entry name" value="Cell_wall_hydrolase_SleB"/>
</dbReference>
<dbReference type="Gene3D" id="1.10.10.2520">
    <property type="entry name" value="Cell wall hydrolase SleB, domain 1"/>
    <property type="match status" value="1"/>
</dbReference>
<proteinExistence type="predicted"/>
<feature type="domain" description="Cell wall hydrolase SleB" evidence="2">
    <location>
        <begin position="276"/>
        <end position="386"/>
    </location>
</feature>
<keyword evidence="1" id="KW-0472">Membrane</keyword>
<dbReference type="GO" id="GO:0016787">
    <property type="term" value="F:hydrolase activity"/>
    <property type="evidence" value="ECO:0007669"/>
    <property type="project" value="UniProtKB-KW"/>
</dbReference>
<gene>
    <name evidence="3" type="ORF">EB233_25415</name>
</gene>
<keyword evidence="3" id="KW-0378">Hydrolase</keyword>
<organism evidence="3 4">
    <name type="scientific">Mesorhizobium erdmanii</name>
    <dbReference type="NCBI Taxonomy" id="1777866"/>
    <lineage>
        <taxon>Bacteria</taxon>
        <taxon>Pseudomonadati</taxon>
        <taxon>Pseudomonadota</taxon>
        <taxon>Alphaproteobacteria</taxon>
        <taxon>Hyphomicrobiales</taxon>
        <taxon>Phyllobacteriaceae</taxon>
        <taxon>Mesorhizobium</taxon>
    </lineage>
</organism>
<evidence type="ECO:0000259" key="2">
    <source>
        <dbReference type="Pfam" id="PF07486"/>
    </source>
</evidence>
<protein>
    <submittedName>
        <fullName evidence="3">Cell wall hydrolase</fullName>
    </submittedName>
</protein>
<keyword evidence="4" id="KW-1185">Reference proteome</keyword>
<feature type="transmembrane region" description="Helical" evidence="1">
    <location>
        <begin position="20"/>
        <end position="40"/>
    </location>
</feature>
<dbReference type="RefSeq" id="WP_064989480.1">
    <property type="nucleotide sequence ID" value="NZ_CP033361.1"/>
</dbReference>
<evidence type="ECO:0000313" key="4">
    <source>
        <dbReference type="Proteomes" id="UP000503339"/>
    </source>
</evidence>
<keyword evidence="1" id="KW-1133">Transmembrane helix</keyword>
<dbReference type="InterPro" id="IPR042047">
    <property type="entry name" value="SleB_dom1"/>
</dbReference>
<reference evidence="3 4" key="1">
    <citation type="submission" date="2018-10" db="EMBL/GenBank/DDBJ databases">
        <authorList>
            <person name="Perry B.J."/>
            <person name="Sullivan J.T."/>
            <person name="Murphy R.J.T."/>
            <person name="Ramsay J.P."/>
            <person name="Ronson C.W."/>
        </authorList>
    </citation>
    <scope>NUCLEOTIDE SEQUENCE [LARGE SCALE GENOMIC DNA]</scope>
    <source>
        <strain evidence="3 4">NZP2014</strain>
    </source>
</reference>
<keyword evidence="1" id="KW-0812">Transmembrane</keyword>
<dbReference type="AlphaFoldDB" id="A0A6M7UMB5"/>
<evidence type="ECO:0000313" key="3">
    <source>
        <dbReference type="EMBL" id="QKC78421.1"/>
    </source>
</evidence>
<sequence>MHRRVLKRLVAAAGEKKRNFVSPFIIGLGIWIGFPTVAAYQDMTSLVSGLESPTARWNSYVERSVAGSVHAAEMPFVDSDVTGSISGSGIHLAGVGNVSFRGKGGKVSATPDEDRVVRADKKGRIVQVSPVAPPKNFNAGSIFQRTSSLMRPSMDGGLKMAFAKPQLKGKEIQIAAEFHAREDKKPDPGVPAMLAALVNNDHPDVLATAYAQSEPDYAKASPFEALLQDEQPNSGRFIPPMAKGDHWWIQNPLPESVFSKKEQACLANGIYFEARSESVRGQAAVAQVILNRVRNPAYPNSICGVVYQNDSWFNRCQFSFACDGRKKRIESPVAYKTAQDIAMAVTAGKIFIPEVGSSTHYYAQYVHPGWARTMQKMTKIGLHIFYRTYGGGWS</sequence>